<evidence type="ECO:0000256" key="2">
    <source>
        <dbReference type="ARBA" id="ARBA00022475"/>
    </source>
</evidence>
<dbReference type="InterPro" id="IPR001851">
    <property type="entry name" value="ABC_transp_permease"/>
</dbReference>
<keyword evidence="3 6" id="KW-0812">Transmembrane</keyword>
<dbReference type="GO" id="GO:0005886">
    <property type="term" value="C:plasma membrane"/>
    <property type="evidence" value="ECO:0007669"/>
    <property type="project" value="UniProtKB-SubCell"/>
</dbReference>
<feature type="transmembrane region" description="Helical" evidence="6">
    <location>
        <begin position="31"/>
        <end position="48"/>
    </location>
</feature>
<feature type="transmembrane region" description="Helical" evidence="6">
    <location>
        <begin position="55"/>
        <end position="76"/>
    </location>
</feature>
<dbReference type="Pfam" id="PF02653">
    <property type="entry name" value="BPD_transp_2"/>
    <property type="match status" value="1"/>
</dbReference>
<evidence type="ECO:0000256" key="3">
    <source>
        <dbReference type="ARBA" id="ARBA00022692"/>
    </source>
</evidence>
<dbReference type="Proteomes" id="UP000095210">
    <property type="component" value="Chromosome"/>
</dbReference>
<keyword evidence="8" id="KW-1185">Reference proteome</keyword>
<evidence type="ECO:0000313" key="8">
    <source>
        <dbReference type="Proteomes" id="UP000095210"/>
    </source>
</evidence>
<gene>
    <name evidence="7" type="ORF">TL08_17440</name>
</gene>
<feature type="transmembrane region" description="Helical" evidence="6">
    <location>
        <begin position="269"/>
        <end position="299"/>
    </location>
</feature>
<protein>
    <submittedName>
        <fullName evidence="7">Permease component of ribose/xylose/arabinose/galactoside ABC-type transporters</fullName>
    </submittedName>
</protein>
<dbReference type="GO" id="GO:0022857">
    <property type="term" value="F:transmembrane transporter activity"/>
    <property type="evidence" value="ECO:0007669"/>
    <property type="project" value="InterPro"/>
</dbReference>
<feature type="transmembrane region" description="Helical" evidence="6">
    <location>
        <begin position="181"/>
        <end position="199"/>
    </location>
</feature>
<evidence type="ECO:0000313" key="7">
    <source>
        <dbReference type="EMBL" id="AOS64288.1"/>
    </source>
</evidence>
<dbReference type="EMBL" id="CP014859">
    <property type="protein sequence ID" value="AOS64288.1"/>
    <property type="molecule type" value="Genomic_DNA"/>
</dbReference>
<feature type="transmembrane region" description="Helical" evidence="6">
    <location>
        <begin position="82"/>
        <end position="103"/>
    </location>
</feature>
<accession>A0AAC9MYC6</accession>
<dbReference type="AlphaFoldDB" id="A0AAC9MYC6"/>
<evidence type="ECO:0000256" key="4">
    <source>
        <dbReference type="ARBA" id="ARBA00022989"/>
    </source>
</evidence>
<sequence length="345" mass="35473">MTPQPGTKAGPPPLSRVAPAAARINFADPVVLVYLALVAVYLIGWTIVGLRGGDFVTVANTVTILQNSAALGLVAIGQTYAILAGSLDLSVAYLISLVTLITAQVMESAGIVAGVAAALLLAGLVGLGNGLIVTKLKVNAFIATLGVALILRGYLENTYTGPAGDVPTEFQRLGYDRIGPLPVSVFLVAAVATLTWFVLRRTSLGHHIYAVGGDREIARLSGVRTDRTVITAHVLCSLCAGLAGVFLASRLGAGAPLAGTDGQYDLVSIAAVVLGGSLLAGGRGGVVGTIGGVLILSVLDNVFDQLGVDPFFKNVVRGAVIIAAVALYARQSVARRRRQDQRRSG</sequence>
<keyword evidence="5 6" id="KW-0472">Membrane</keyword>
<reference evidence="8" key="1">
    <citation type="submission" date="2016-03" db="EMBL/GenBank/DDBJ databases">
        <title>Complete genome sequence of the type strain Actinoalloteichus hymeniacidonis DSM 45092.</title>
        <authorList>
            <person name="Schaffert L."/>
            <person name="Albersmeier A."/>
            <person name="Winkler A."/>
            <person name="Kalinowski J."/>
            <person name="Zotchev S."/>
            <person name="Ruckert C."/>
        </authorList>
    </citation>
    <scope>NUCLEOTIDE SEQUENCE [LARGE SCALE GENOMIC DNA]</scope>
    <source>
        <strain evidence="8">HPA177(T) (DSM 45092(T))</strain>
    </source>
</reference>
<dbReference type="RefSeq" id="WP_069850455.1">
    <property type="nucleotide sequence ID" value="NZ_CP014859.1"/>
</dbReference>
<comment type="subcellular location">
    <subcellularLocation>
        <location evidence="1">Cell membrane</location>
        <topology evidence="1">Multi-pass membrane protein</topology>
    </subcellularLocation>
</comment>
<evidence type="ECO:0000256" key="1">
    <source>
        <dbReference type="ARBA" id="ARBA00004651"/>
    </source>
</evidence>
<keyword evidence="4 6" id="KW-1133">Transmembrane helix</keyword>
<proteinExistence type="predicted"/>
<evidence type="ECO:0000256" key="5">
    <source>
        <dbReference type="ARBA" id="ARBA00023136"/>
    </source>
</evidence>
<dbReference type="KEGG" id="ahm:TL08_17440"/>
<dbReference type="PANTHER" id="PTHR32196">
    <property type="entry name" value="ABC TRANSPORTER PERMEASE PROTEIN YPHD-RELATED-RELATED"/>
    <property type="match status" value="1"/>
</dbReference>
<feature type="transmembrane region" description="Helical" evidence="6">
    <location>
        <begin position="138"/>
        <end position="155"/>
    </location>
</feature>
<evidence type="ECO:0000256" key="6">
    <source>
        <dbReference type="SAM" id="Phobius"/>
    </source>
</evidence>
<name>A0AAC9MYC6_9PSEU</name>
<organism evidence="7 8">
    <name type="scientific">Actinoalloteichus hymeniacidonis</name>
    <dbReference type="NCBI Taxonomy" id="340345"/>
    <lineage>
        <taxon>Bacteria</taxon>
        <taxon>Bacillati</taxon>
        <taxon>Actinomycetota</taxon>
        <taxon>Actinomycetes</taxon>
        <taxon>Pseudonocardiales</taxon>
        <taxon>Pseudonocardiaceae</taxon>
        <taxon>Actinoalloteichus</taxon>
    </lineage>
</organism>
<feature type="transmembrane region" description="Helical" evidence="6">
    <location>
        <begin position="311"/>
        <end position="329"/>
    </location>
</feature>
<dbReference type="CDD" id="cd06579">
    <property type="entry name" value="TM_PBP1_transp_AraH_like"/>
    <property type="match status" value="1"/>
</dbReference>
<feature type="transmembrane region" description="Helical" evidence="6">
    <location>
        <begin position="110"/>
        <end position="132"/>
    </location>
</feature>
<keyword evidence="2" id="KW-1003">Cell membrane</keyword>